<sequence length="528" mass="53854">MTGGLNSSFPVIGIDGAGSDLGMILQTKGQGDFILQGSLSSTNYKLTVGGIYTDTNWLRVTSGATGANAAITANGSSDTNTGINITGKGSGNIIFNGTTTGNVGIGTTNPGTKLEIGSSDLGDGVAGPVITIGRNTNATNTGAGSINFLGKAGTAGYVWQDAAGKLRINTSAPSNANDTAGTVVGDQTSTRDTKQDIEDYTNYSDALSMILDAPLHTFRYKKEVAGYGTDSPLAKVRIGYIADEVSPMFMVGNSIDQVSVNGLLIASIKELDLKINDLSTTQIGTPTTSLGQYASMFFSDVIYGVEQSTVYIRGLVVDTLKVGSREKRTGITLYDEVSGDPYCISVANGASKTTAGECVVITPPEPIINSGGGGTPAPAPNGDGLSVAPSITLNGAGTINLNVGDIYNEEGAVALDDVDLDVAIIISGYVDTSIDSTNTITYSATDSGGNTSSTTRTVIVGTGTPPVLPITSLPEPEPIPAIEPVPVSEPIPEPEPIPAIEPVPVSEPIPEPAPVLEPAPAPAPVPAP</sequence>
<dbReference type="Proteomes" id="UP000228547">
    <property type="component" value="Unassembled WGS sequence"/>
</dbReference>
<evidence type="ECO:0000256" key="1">
    <source>
        <dbReference type="SAM" id="MobiDB-lite"/>
    </source>
</evidence>
<evidence type="ECO:0000259" key="2">
    <source>
        <dbReference type="PROSITE" id="PS51688"/>
    </source>
</evidence>
<dbReference type="InterPro" id="IPR013783">
    <property type="entry name" value="Ig-like_fold"/>
</dbReference>
<gene>
    <name evidence="3" type="ORF">COX93_01875</name>
</gene>
<proteinExistence type="predicted"/>
<dbReference type="Gene3D" id="2.60.40.10">
    <property type="entry name" value="Immunoglobulins"/>
    <property type="match status" value="1"/>
</dbReference>
<protein>
    <recommendedName>
        <fullName evidence="2">Peptidase S74 domain-containing protein</fullName>
    </recommendedName>
</protein>
<dbReference type="Pfam" id="PF16403">
    <property type="entry name" value="Bact_surface_Ig-like"/>
    <property type="match status" value="1"/>
</dbReference>
<accession>A0A2J0MGW3</accession>
<dbReference type="EMBL" id="PFOY01000027">
    <property type="protein sequence ID" value="PIZ87168.1"/>
    <property type="molecule type" value="Genomic_DNA"/>
</dbReference>
<name>A0A2J0MGW3_9BACT</name>
<dbReference type="PROSITE" id="PS51688">
    <property type="entry name" value="ICA"/>
    <property type="match status" value="1"/>
</dbReference>
<evidence type="ECO:0000313" key="3">
    <source>
        <dbReference type="EMBL" id="PIZ87168.1"/>
    </source>
</evidence>
<evidence type="ECO:0000313" key="4">
    <source>
        <dbReference type="Proteomes" id="UP000228547"/>
    </source>
</evidence>
<reference evidence="4" key="1">
    <citation type="submission" date="2017-09" db="EMBL/GenBank/DDBJ databases">
        <title>Depth-based differentiation of microbial function through sediment-hosted aquifers and enrichment of novel symbionts in the deep terrestrial subsurface.</title>
        <authorList>
            <person name="Probst A.J."/>
            <person name="Ladd B."/>
            <person name="Jarett J.K."/>
            <person name="Geller-Mcgrath D.E."/>
            <person name="Sieber C.M.K."/>
            <person name="Emerson J.B."/>
            <person name="Anantharaman K."/>
            <person name="Thomas B.C."/>
            <person name="Malmstrom R."/>
            <person name="Stieglmeier M."/>
            <person name="Klingl A."/>
            <person name="Woyke T."/>
            <person name="Ryan C.M."/>
            <person name="Banfield J.F."/>
        </authorList>
    </citation>
    <scope>NUCLEOTIDE SEQUENCE [LARGE SCALE GENOMIC DNA]</scope>
</reference>
<feature type="region of interest" description="Disordered" evidence="1">
    <location>
        <begin position="480"/>
        <end position="528"/>
    </location>
</feature>
<dbReference type="Pfam" id="PF13884">
    <property type="entry name" value="Peptidase_S74"/>
    <property type="match status" value="1"/>
</dbReference>
<dbReference type="InterPro" id="IPR030392">
    <property type="entry name" value="S74_ICA"/>
</dbReference>
<dbReference type="AlphaFoldDB" id="A0A2J0MGW3"/>
<comment type="caution">
    <text evidence="3">The sequence shown here is derived from an EMBL/GenBank/DDBJ whole genome shotgun (WGS) entry which is preliminary data.</text>
</comment>
<feature type="domain" description="Peptidase S74" evidence="2">
    <location>
        <begin position="189"/>
        <end position="337"/>
    </location>
</feature>
<organism evidence="3 4">
    <name type="scientific">Candidatus Nomurabacteria bacterium CG_4_10_14_0_2_um_filter_30_12</name>
    <dbReference type="NCBI Taxonomy" id="1974727"/>
    <lineage>
        <taxon>Bacteria</taxon>
        <taxon>Candidatus Nomuraibacteriota</taxon>
    </lineage>
</organism>
<dbReference type="InterPro" id="IPR032179">
    <property type="entry name" value="Cry22Aa_Ig-like"/>
</dbReference>